<evidence type="ECO:0000313" key="4">
    <source>
        <dbReference type="EMBL" id="KAK6624056.1"/>
    </source>
</evidence>
<gene>
    <name evidence="4" type="ORF">RUM44_010914</name>
</gene>
<dbReference type="CDD" id="cd12249">
    <property type="entry name" value="RRM1_hnRNPR_like"/>
    <property type="match status" value="1"/>
</dbReference>
<dbReference type="InterPro" id="IPR000504">
    <property type="entry name" value="RRM_dom"/>
</dbReference>
<evidence type="ECO:0000259" key="3">
    <source>
        <dbReference type="PROSITE" id="PS50102"/>
    </source>
</evidence>
<dbReference type="PANTHER" id="PTHR21245">
    <property type="entry name" value="HETEROGENEOUS NUCLEAR RIBONUCLEOPROTEIN"/>
    <property type="match status" value="1"/>
</dbReference>
<evidence type="ECO:0000256" key="2">
    <source>
        <dbReference type="PROSITE-ProRule" id="PRU00176"/>
    </source>
</evidence>
<proteinExistence type="predicted"/>
<protein>
    <recommendedName>
        <fullName evidence="3">RRM domain-containing protein</fullName>
    </recommendedName>
</protein>
<keyword evidence="1 2" id="KW-0694">RNA-binding</keyword>
<dbReference type="SUPFAM" id="SSF54928">
    <property type="entry name" value="RNA-binding domain, RBD"/>
    <property type="match status" value="1"/>
</dbReference>
<dbReference type="Gene3D" id="3.30.70.330">
    <property type="match status" value="2"/>
</dbReference>
<feature type="domain" description="RRM" evidence="3">
    <location>
        <begin position="51"/>
        <end position="129"/>
    </location>
</feature>
<comment type="caution">
    <text evidence="4">The sequence shown here is derived from an EMBL/GenBank/DDBJ whole genome shotgun (WGS) entry which is preliminary data.</text>
</comment>
<dbReference type="InterPro" id="IPR012677">
    <property type="entry name" value="Nucleotide-bd_a/b_plait_sf"/>
</dbReference>
<dbReference type="Pfam" id="PF00076">
    <property type="entry name" value="RRM_1"/>
    <property type="match status" value="1"/>
</dbReference>
<dbReference type="InterPro" id="IPR035979">
    <property type="entry name" value="RBD_domain_sf"/>
</dbReference>
<evidence type="ECO:0000256" key="1">
    <source>
        <dbReference type="ARBA" id="ARBA00022884"/>
    </source>
</evidence>
<dbReference type="EMBL" id="JAWJWF010000046">
    <property type="protein sequence ID" value="KAK6624056.1"/>
    <property type="molecule type" value="Genomic_DNA"/>
</dbReference>
<keyword evidence="5" id="KW-1185">Reference proteome</keyword>
<organism evidence="4 5">
    <name type="scientific">Polyplax serrata</name>
    <name type="common">Common mouse louse</name>
    <dbReference type="NCBI Taxonomy" id="468196"/>
    <lineage>
        <taxon>Eukaryota</taxon>
        <taxon>Metazoa</taxon>
        <taxon>Ecdysozoa</taxon>
        <taxon>Arthropoda</taxon>
        <taxon>Hexapoda</taxon>
        <taxon>Insecta</taxon>
        <taxon>Pterygota</taxon>
        <taxon>Neoptera</taxon>
        <taxon>Paraneoptera</taxon>
        <taxon>Psocodea</taxon>
        <taxon>Troctomorpha</taxon>
        <taxon>Phthiraptera</taxon>
        <taxon>Anoplura</taxon>
        <taxon>Polyplacidae</taxon>
        <taxon>Polyplax</taxon>
    </lineage>
</organism>
<evidence type="ECO:0000313" key="5">
    <source>
        <dbReference type="Proteomes" id="UP001359485"/>
    </source>
</evidence>
<sequence>MGSLFLELSKQENLLKMMEEKGFTLCQQNGQRTYGGPPPGWGTRPPPNRDCEVFIGRLPRMCYEDELIPLFASVGELYEFRLMLDFSGTNRGYAYAHYTTTEGAARAIKYLNKYEIRPGHLIGVLKSKNNCRLLFGNIKSAIKVNNFTEFIRNATDQVLNVIMFDNFNELKSTQYRISSEVEEAFLGRVPKQDGKFAIVEYENHKAAAVARRILIPKYGHILAIDWAVPPRDKKRTTIEPEKVSISQEGTSFPCVPLLVLKPSITTSLFSDTVVFFKHLLQICINSFIVQLELPQQIYAEIELKIIDRITNIESCGEGVNLIMNYFTWWTEQKRRQVNPEVQLLLHEIKLYSNFFLQYIWKKTLSGGQDNPEMDNFFCNILPRKLAFLHQIITIYNGQNPFRFVMRISKGLAWLDSLIENESKATLDLATELMQYLQKHSK</sequence>
<dbReference type="PROSITE" id="PS50102">
    <property type="entry name" value="RRM"/>
    <property type="match status" value="1"/>
</dbReference>
<accession>A0ABR1ANI7</accession>
<dbReference type="Proteomes" id="UP001359485">
    <property type="component" value="Unassembled WGS sequence"/>
</dbReference>
<dbReference type="SMART" id="SM00360">
    <property type="entry name" value="RRM"/>
    <property type="match status" value="1"/>
</dbReference>
<reference evidence="4 5" key="1">
    <citation type="submission" date="2023-09" db="EMBL/GenBank/DDBJ databases">
        <title>Genomes of two closely related lineages of the louse Polyplax serrata with different host specificities.</title>
        <authorList>
            <person name="Martinu J."/>
            <person name="Tarabai H."/>
            <person name="Stefka J."/>
            <person name="Hypsa V."/>
        </authorList>
    </citation>
    <scope>NUCLEOTIDE SEQUENCE [LARGE SCALE GENOMIC DNA]</scope>
    <source>
        <strain evidence="4">98ZLc_SE</strain>
    </source>
</reference>
<name>A0ABR1ANI7_POLSC</name>